<dbReference type="InterPro" id="IPR050695">
    <property type="entry name" value="N-acetylmuramoyl_amidase_3"/>
</dbReference>
<dbReference type="InterPro" id="IPR002508">
    <property type="entry name" value="MurNAc-LAA_cat"/>
</dbReference>
<reference evidence="4" key="1">
    <citation type="submission" date="2016-10" db="EMBL/GenBank/DDBJ databases">
        <authorList>
            <person name="Varghese N."/>
            <person name="Submissions S."/>
        </authorList>
    </citation>
    <scope>NUCLEOTIDE SEQUENCE [LARGE SCALE GENOMIC DNA]</scope>
    <source>
        <strain evidence="4">XBD2006</strain>
    </source>
</reference>
<proteinExistence type="predicted"/>
<evidence type="ECO:0000313" key="3">
    <source>
        <dbReference type="EMBL" id="SCY41797.1"/>
    </source>
</evidence>
<keyword evidence="4" id="KW-1185">Reference proteome</keyword>
<dbReference type="SMART" id="SM00646">
    <property type="entry name" value="Ami_3"/>
    <property type="match status" value="1"/>
</dbReference>
<organism evidence="3 4">
    <name type="scientific">Butyrivibrio hungatei</name>
    <dbReference type="NCBI Taxonomy" id="185008"/>
    <lineage>
        <taxon>Bacteria</taxon>
        <taxon>Bacillati</taxon>
        <taxon>Bacillota</taxon>
        <taxon>Clostridia</taxon>
        <taxon>Lachnospirales</taxon>
        <taxon>Lachnospiraceae</taxon>
        <taxon>Butyrivibrio</taxon>
    </lineage>
</organism>
<dbReference type="Pfam" id="PF01520">
    <property type="entry name" value="Amidase_3"/>
    <property type="match status" value="1"/>
</dbReference>
<dbReference type="CDD" id="cd02696">
    <property type="entry name" value="MurNAc-LAA"/>
    <property type="match status" value="1"/>
</dbReference>
<name>A0A1G5FRP7_9FIRM</name>
<dbReference type="SUPFAM" id="SSF53187">
    <property type="entry name" value="Zn-dependent exopeptidases"/>
    <property type="match status" value="1"/>
</dbReference>
<dbReference type="PANTHER" id="PTHR30404">
    <property type="entry name" value="N-ACETYLMURAMOYL-L-ALANINE AMIDASE"/>
    <property type="match status" value="1"/>
</dbReference>
<dbReference type="GO" id="GO:0008745">
    <property type="term" value="F:N-acetylmuramoyl-L-alanine amidase activity"/>
    <property type="evidence" value="ECO:0007669"/>
    <property type="project" value="InterPro"/>
</dbReference>
<dbReference type="PANTHER" id="PTHR30404:SF0">
    <property type="entry name" value="N-ACETYLMURAMOYL-L-ALANINE AMIDASE AMIC"/>
    <property type="match status" value="1"/>
</dbReference>
<accession>A0A1G5FRP7</accession>
<dbReference type="GO" id="GO:0030288">
    <property type="term" value="C:outer membrane-bounded periplasmic space"/>
    <property type="evidence" value="ECO:0007669"/>
    <property type="project" value="TreeGrafter"/>
</dbReference>
<dbReference type="OrthoDB" id="43070at2"/>
<dbReference type="Gene3D" id="3.40.630.40">
    <property type="entry name" value="Zn-dependent exopeptidases"/>
    <property type="match status" value="1"/>
</dbReference>
<evidence type="ECO:0000313" key="4">
    <source>
        <dbReference type="Proteomes" id="UP000183047"/>
    </source>
</evidence>
<feature type="domain" description="MurNAc-LAA" evidence="2">
    <location>
        <begin position="229"/>
        <end position="345"/>
    </location>
</feature>
<dbReference type="AlphaFoldDB" id="A0A1G5FRP7"/>
<dbReference type="Proteomes" id="UP000183047">
    <property type="component" value="Unassembled WGS sequence"/>
</dbReference>
<sequence length="352" mass="38963">MKKEEMRKVAVFAAVFGVLSIALMLRRSATKHILITDAAEMPVSSIESGDSFDLLVQKEDSKDGKMKLIIPLAKSVSSEDIKLEDRYSDHELLIYIDSREEGFYGDNAILSNSDILESAVCYAENDAGSVCLDFKLDGFYANESALTDHSTVEVEFFRPKDRYDKIVLIDPEIDKTFGGILPGSGVSENDVTLDVAQRLRSIAEKDVENKIKFFFTHMTDADISDESKELLVKESCADMAVKLAASKSSDRDNNGIETYYNGTFFIRDLSNVRFADIVERSCSDNTGNTALGIYECDESDAFIQNSVVPSAKISLGYLTGNKDADKLASGSYRQKAAEGIYQAILDGYKEME</sequence>
<dbReference type="GO" id="GO:0009253">
    <property type="term" value="P:peptidoglycan catabolic process"/>
    <property type="evidence" value="ECO:0007669"/>
    <property type="project" value="InterPro"/>
</dbReference>
<evidence type="ECO:0000259" key="2">
    <source>
        <dbReference type="SMART" id="SM00646"/>
    </source>
</evidence>
<keyword evidence="1" id="KW-0378">Hydrolase</keyword>
<dbReference type="EMBL" id="FMUR01000016">
    <property type="protein sequence ID" value="SCY41797.1"/>
    <property type="molecule type" value="Genomic_DNA"/>
</dbReference>
<gene>
    <name evidence="3" type="ORF">SAMN02910451_02515</name>
</gene>
<evidence type="ECO:0000256" key="1">
    <source>
        <dbReference type="ARBA" id="ARBA00022801"/>
    </source>
</evidence>
<protein>
    <submittedName>
        <fullName evidence="3">N-acetylmuramoyl-L-alanine amidase</fullName>
    </submittedName>
</protein>